<feature type="binding site" evidence="11">
    <location>
        <position position="204"/>
    </location>
    <ligand>
        <name>Ca(2+)</name>
        <dbReference type="ChEBI" id="CHEBI:29108"/>
        <label>3</label>
    </ligand>
</feature>
<feature type="binding site" evidence="11">
    <location>
        <position position="430"/>
    </location>
    <ligand>
        <name>Ca(2+)</name>
        <dbReference type="ChEBI" id="CHEBI:29108"/>
        <label>4</label>
    </ligand>
</feature>
<feature type="binding site" evidence="11">
    <location>
        <position position="181"/>
    </location>
    <ligand>
        <name>Ca(2+)</name>
        <dbReference type="ChEBI" id="CHEBI:29108"/>
        <label>3</label>
    </ligand>
</feature>
<evidence type="ECO:0000256" key="2">
    <source>
        <dbReference type="ARBA" id="ARBA00022670"/>
    </source>
</evidence>
<keyword evidence="4" id="KW-0677">Repeat</keyword>
<feature type="binding site" evidence="11">
    <location>
        <position position="207"/>
    </location>
    <ligand>
        <name>Ca(2+)</name>
        <dbReference type="ChEBI" id="CHEBI:29108"/>
        <label>3</label>
    </ligand>
</feature>
<dbReference type="SMART" id="SM00120">
    <property type="entry name" value="HX"/>
    <property type="match status" value="4"/>
</dbReference>
<feature type="binding site" evidence="11">
    <location>
        <position position="202"/>
    </location>
    <ligand>
        <name>Zn(2+)</name>
        <dbReference type="ChEBI" id="CHEBI:29105"/>
        <label>1</label>
    </ligand>
</feature>
<keyword evidence="8" id="KW-0865">Zymogen</keyword>
<dbReference type="InterPro" id="IPR001818">
    <property type="entry name" value="Pept_M10_metallopeptidase"/>
</dbReference>
<sequence>MMPRLVVLLLGCCLAAVGSMAAEPIETQEQIWTFMKKYGYITEENMVNGMPKDEETKTKSITYFQKMGNMTMTGTLDEESMELMNTPRCGMKDMESFADMMRRKRYALGPRWRQTDLTWNILEDSDDLPRAQVESIMARAFKAWSDVSTLTFSKVTTNEPDIKIIFAAGEHGDGIEARFDGGGGVLAHAYFPTSNSIGGDAHFDEGERFTEGTSTGINLFQVAAHEFGHSLGLRHSDIEDALMFPYYRGYVPNFQLHRDDIAGIQAHYGEGNGQPEEPDTPSTPLDNCMPQISLATRTEDGSAYFANETHVFRRTSNNIIPAGYPKRIGDEFPGLPTNLDAAIFYSPYTYFFKGSQYWRFQNQEMAGTYPRPMSDWRGVPTDVDSAFVWSRNGGIYFTKGNQYYRYTGRENSFYPQPLSHFRGLPSDGVDAAFQYSNSITYFFKGSDYYRFNDSTVMVDNGYPLNTAIQWLGCDPNELLGPPADTGGDATVMVPSMVAVLFSALSAIYYAF</sequence>
<evidence type="ECO:0000313" key="17">
    <source>
        <dbReference type="EnsemblMetazoa" id="XP_788786"/>
    </source>
</evidence>
<feature type="repeat" description="Hemopexin" evidence="13">
    <location>
        <begin position="289"/>
        <end position="335"/>
    </location>
</feature>
<feature type="binding site" evidence="11">
    <location>
        <position position="200"/>
    </location>
    <ligand>
        <name>Ca(2+)</name>
        <dbReference type="ChEBI" id="CHEBI:29108"/>
        <label>2</label>
    </ligand>
</feature>
<feature type="repeat" description="Hemopexin" evidence="13">
    <location>
        <begin position="336"/>
        <end position="380"/>
    </location>
</feature>
<evidence type="ECO:0000256" key="6">
    <source>
        <dbReference type="ARBA" id="ARBA00022833"/>
    </source>
</evidence>
<dbReference type="Pfam" id="PF00045">
    <property type="entry name" value="Hemopexin"/>
    <property type="match status" value="3"/>
</dbReference>
<dbReference type="RefSeq" id="XP_788786.4">
    <property type="nucleotide sequence ID" value="XM_783693.5"/>
</dbReference>
<dbReference type="FunFam" id="3.40.390.10:FF:000068">
    <property type="entry name" value="Predicted protein"/>
    <property type="match status" value="1"/>
</dbReference>
<dbReference type="Gene3D" id="3.40.390.10">
    <property type="entry name" value="Collagenase (Catalytic Domain)"/>
    <property type="match status" value="1"/>
</dbReference>
<evidence type="ECO:0000256" key="15">
    <source>
        <dbReference type="SAM" id="SignalP"/>
    </source>
</evidence>
<feature type="domain" description="Peptidase metallopeptidase" evidence="16">
    <location>
        <begin position="108"/>
        <end position="270"/>
    </location>
</feature>
<feature type="binding site" evidence="11">
    <location>
        <position position="195"/>
    </location>
    <ligand>
        <name>Ca(2+)</name>
        <dbReference type="ChEBI" id="CHEBI:29108"/>
        <label>2</label>
    </ligand>
</feature>
<dbReference type="SUPFAM" id="SSF47090">
    <property type="entry name" value="PGBD-like"/>
    <property type="match status" value="1"/>
</dbReference>
<dbReference type="GO" id="GO:0008270">
    <property type="term" value="F:zinc ion binding"/>
    <property type="evidence" value="ECO:0007669"/>
    <property type="project" value="InterPro"/>
</dbReference>
<feature type="modified residue" description="Phosphotyrosine; by PKDCC" evidence="12">
    <location>
        <position position="369"/>
    </location>
</feature>
<feature type="binding site" evidence="11">
    <location>
        <position position="127"/>
    </location>
    <ligand>
        <name>Ca(2+)</name>
        <dbReference type="ChEBI" id="CHEBI:29108"/>
        <label>1</label>
    </ligand>
</feature>
<dbReference type="InterPro" id="IPR000585">
    <property type="entry name" value="Hemopexin-like_dom"/>
</dbReference>
<dbReference type="InterPro" id="IPR036365">
    <property type="entry name" value="PGBD-like_sf"/>
</dbReference>
<feature type="binding site" description="in inhibited form" evidence="11">
    <location>
        <position position="89"/>
    </location>
    <ligand>
        <name>Zn(2+)</name>
        <dbReference type="ChEBI" id="CHEBI:29105"/>
        <label>2</label>
        <note>catalytic</note>
    </ligand>
</feature>
<dbReference type="GO" id="GO:0004222">
    <property type="term" value="F:metalloendopeptidase activity"/>
    <property type="evidence" value="ECO:0000318"/>
    <property type="project" value="GO_Central"/>
</dbReference>
<evidence type="ECO:0000256" key="3">
    <source>
        <dbReference type="ARBA" id="ARBA00022723"/>
    </source>
</evidence>
<keyword evidence="5" id="KW-0378">Hydrolase</keyword>
<dbReference type="SUPFAM" id="SSF55486">
    <property type="entry name" value="Metalloproteases ('zincins'), catalytic domain"/>
    <property type="match status" value="1"/>
</dbReference>
<dbReference type="CDD" id="cd04278">
    <property type="entry name" value="ZnMc_MMP"/>
    <property type="match status" value="1"/>
</dbReference>
<evidence type="ECO:0000256" key="8">
    <source>
        <dbReference type="ARBA" id="ARBA00023145"/>
    </source>
</evidence>
<feature type="signal peptide" evidence="15">
    <location>
        <begin position="1"/>
        <end position="21"/>
    </location>
</feature>
<dbReference type="InParanoid" id="A0A7M7RFV2"/>
<feature type="region of interest" description="Disordered" evidence="14">
    <location>
        <begin position="266"/>
        <end position="285"/>
    </location>
</feature>
<dbReference type="Pfam" id="PF00413">
    <property type="entry name" value="Peptidase_M10"/>
    <property type="match status" value="1"/>
</dbReference>
<protein>
    <recommendedName>
        <fullName evidence="16">Peptidase metallopeptidase domain-containing protein</fullName>
    </recommendedName>
</protein>
<keyword evidence="11" id="KW-0106">Calcium</keyword>
<comment type="cofactor">
    <cofactor evidence="11">
        <name>Zn(2+)</name>
        <dbReference type="ChEBI" id="CHEBI:29105"/>
    </cofactor>
    <text evidence="11">Binds 2 Zn(2+) ions per subunit.</text>
</comment>
<name>A0A7M7RFV2_STRPU</name>
<dbReference type="PANTHER" id="PTHR10201:SF294">
    <property type="entry name" value="MATRIX METALLOPROTEINASE 16"/>
    <property type="match status" value="1"/>
</dbReference>
<feature type="binding site" evidence="11">
    <location>
        <position position="340"/>
    </location>
    <ligand>
        <name>Ca(2+)</name>
        <dbReference type="ChEBI" id="CHEBI:29108"/>
        <label>4</label>
    </ligand>
</feature>
<dbReference type="EnsemblMetazoa" id="XM_783693">
    <property type="protein sequence ID" value="XP_788786"/>
    <property type="gene ID" value="LOC583799"/>
</dbReference>
<keyword evidence="2" id="KW-0645">Protease</keyword>
<reference evidence="18" key="1">
    <citation type="submission" date="2015-02" db="EMBL/GenBank/DDBJ databases">
        <title>Genome sequencing for Strongylocentrotus purpuratus.</title>
        <authorList>
            <person name="Murali S."/>
            <person name="Liu Y."/>
            <person name="Vee V."/>
            <person name="English A."/>
            <person name="Wang M."/>
            <person name="Skinner E."/>
            <person name="Han Y."/>
            <person name="Muzny D.M."/>
            <person name="Worley K.C."/>
            <person name="Gibbs R.A."/>
        </authorList>
    </citation>
    <scope>NUCLEOTIDE SEQUENCE</scope>
</reference>
<evidence type="ECO:0000256" key="7">
    <source>
        <dbReference type="ARBA" id="ARBA00023049"/>
    </source>
</evidence>
<dbReference type="InterPro" id="IPR018487">
    <property type="entry name" value="Hemopexin-like_repeat"/>
</dbReference>
<feature type="active site" evidence="9">
    <location>
        <position position="226"/>
    </location>
</feature>
<dbReference type="Gene3D" id="2.110.10.10">
    <property type="entry name" value="Hemopexin-like domain"/>
    <property type="match status" value="2"/>
</dbReference>
<feature type="binding site" evidence="11">
    <location>
        <position position="173"/>
    </location>
    <ligand>
        <name>Zn(2+)</name>
        <dbReference type="ChEBI" id="CHEBI:29105"/>
        <label>1</label>
    </ligand>
</feature>
<dbReference type="FunFam" id="2.110.10.10:FF:000030">
    <property type="entry name" value="Uncharacterized protein"/>
    <property type="match status" value="1"/>
</dbReference>
<evidence type="ECO:0000256" key="13">
    <source>
        <dbReference type="PROSITE-ProRule" id="PRU01011"/>
    </source>
</evidence>
<dbReference type="GO" id="GO:0006508">
    <property type="term" value="P:proteolysis"/>
    <property type="evidence" value="ECO:0007669"/>
    <property type="project" value="UniProtKB-KW"/>
</dbReference>
<feature type="binding site" evidence="11">
    <location>
        <position position="198"/>
    </location>
    <ligand>
        <name>Ca(2+)</name>
        <dbReference type="ChEBI" id="CHEBI:29108"/>
        <label>2</label>
    </ligand>
</feature>
<dbReference type="CDD" id="cd00094">
    <property type="entry name" value="HX"/>
    <property type="match status" value="1"/>
</dbReference>
<dbReference type="InterPro" id="IPR024079">
    <property type="entry name" value="MetalloPept_cat_dom_sf"/>
</dbReference>
<evidence type="ECO:0000256" key="1">
    <source>
        <dbReference type="ARBA" id="ARBA00010370"/>
    </source>
</evidence>
<keyword evidence="15" id="KW-0732">Signal</keyword>
<feature type="binding site" evidence="11">
    <location>
        <position position="180"/>
    </location>
    <ligand>
        <name>Ca(2+)</name>
        <dbReference type="ChEBI" id="CHEBI:29108"/>
        <label>3</label>
    </ligand>
</feature>
<evidence type="ECO:0000256" key="4">
    <source>
        <dbReference type="ARBA" id="ARBA00022737"/>
    </source>
</evidence>
<dbReference type="GO" id="GO:0031012">
    <property type="term" value="C:extracellular matrix"/>
    <property type="evidence" value="ECO:0007669"/>
    <property type="project" value="InterPro"/>
</dbReference>
<dbReference type="PRINTS" id="PR00138">
    <property type="entry name" value="MATRIXIN"/>
</dbReference>
<dbReference type="PROSITE" id="PS51642">
    <property type="entry name" value="HEMOPEXIN_2"/>
    <property type="match status" value="3"/>
</dbReference>
<evidence type="ECO:0000313" key="18">
    <source>
        <dbReference type="Proteomes" id="UP000007110"/>
    </source>
</evidence>
<feature type="repeat" description="Hemopexin" evidence="13">
    <location>
        <begin position="426"/>
        <end position="473"/>
    </location>
</feature>
<dbReference type="InterPro" id="IPR021190">
    <property type="entry name" value="Pept_M10A"/>
</dbReference>
<comment type="cofactor">
    <cofactor evidence="11">
        <name>Ca(2+)</name>
        <dbReference type="ChEBI" id="CHEBI:29108"/>
    </cofactor>
    <text evidence="11">Can bind about 5 Ca(2+) ions per subunit.</text>
</comment>
<evidence type="ECO:0000256" key="9">
    <source>
        <dbReference type="PIRSR" id="PIRSR001191-1"/>
    </source>
</evidence>
<evidence type="ECO:0000256" key="12">
    <source>
        <dbReference type="PIRSR" id="PIRSR621190-4"/>
    </source>
</evidence>
<feature type="binding site" evidence="10">
    <location>
        <position position="229"/>
    </location>
    <ligand>
        <name>Zn(2+)</name>
        <dbReference type="ChEBI" id="CHEBI:29105"/>
        <label>2</label>
        <note>catalytic</note>
    </ligand>
</feature>
<evidence type="ECO:0000256" key="11">
    <source>
        <dbReference type="PIRSR" id="PIRSR621190-2"/>
    </source>
</evidence>
<dbReference type="GO" id="GO:0030574">
    <property type="term" value="P:collagen catabolic process"/>
    <property type="evidence" value="ECO:0000318"/>
    <property type="project" value="GO_Central"/>
</dbReference>
<feature type="binding site" evidence="11">
    <location>
        <position position="161"/>
    </location>
    <ligand>
        <name>Ca(2+)</name>
        <dbReference type="ChEBI" id="CHEBI:29108"/>
        <label>2</label>
    </ligand>
</feature>
<dbReference type="SMART" id="SM00235">
    <property type="entry name" value="ZnMc"/>
    <property type="match status" value="1"/>
</dbReference>
<dbReference type="OMA" id="WTINEKK"/>
<dbReference type="InterPro" id="IPR033739">
    <property type="entry name" value="M10A_MMP"/>
</dbReference>
<keyword evidence="6 10" id="KW-0862">Zinc</keyword>
<dbReference type="InterPro" id="IPR006026">
    <property type="entry name" value="Peptidase_Metallo"/>
</dbReference>
<comment type="similarity">
    <text evidence="1">Belongs to the peptidase M10A family.</text>
</comment>
<proteinExistence type="inferred from homology"/>
<feature type="binding site" evidence="11">
    <location>
        <position position="243"/>
    </location>
    <ligand>
        <name>Zn(2+)</name>
        <dbReference type="ChEBI" id="CHEBI:29105"/>
        <label>2</label>
        <note>catalytic</note>
    </ligand>
</feature>
<feature type="chain" id="PRO_5029746362" description="Peptidase metallopeptidase domain-containing protein" evidence="15">
    <location>
        <begin position="22"/>
        <end position="511"/>
    </location>
</feature>
<feature type="binding site" evidence="10">
    <location>
        <position position="225"/>
    </location>
    <ligand>
        <name>Zn(2+)</name>
        <dbReference type="ChEBI" id="CHEBI:29105"/>
        <label>2</label>
        <note>catalytic</note>
    </ligand>
</feature>
<dbReference type="PIRSF" id="PIRSF001191">
    <property type="entry name" value="Peptidase_M10A_matrix"/>
    <property type="match status" value="1"/>
</dbReference>
<accession>A0A7M7RFV2</accession>
<dbReference type="GeneID" id="583799"/>
<organism evidence="17 18">
    <name type="scientific">Strongylocentrotus purpuratus</name>
    <name type="common">Purple sea urchin</name>
    <dbReference type="NCBI Taxonomy" id="7668"/>
    <lineage>
        <taxon>Eukaryota</taxon>
        <taxon>Metazoa</taxon>
        <taxon>Echinodermata</taxon>
        <taxon>Eleutherozoa</taxon>
        <taxon>Echinozoa</taxon>
        <taxon>Echinoidea</taxon>
        <taxon>Euechinoidea</taxon>
        <taxon>Echinacea</taxon>
        <taxon>Camarodonta</taxon>
        <taxon>Echinidea</taxon>
        <taxon>Strongylocentrotidae</taxon>
        <taxon>Strongylocentrotus</taxon>
    </lineage>
</organism>
<evidence type="ECO:0000256" key="10">
    <source>
        <dbReference type="PIRSR" id="PIRSR001191-2"/>
    </source>
</evidence>
<evidence type="ECO:0000259" key="16">
    <source>
        <dbReference type="SMART" id="SM00235"/>
    </source>
</evidence>
<dbReference type="FunFam" id="2.110.10.10:FF:000026">
    <property type="entry name" value="Uncharacterized protein"/>
    <property type="match status" value="1"/>
</dbReference>
<dbReference type="InterPro" id="IPR036375">
    <property type="entry name" value="Hemopexin-like_dom_sf"/>
</dbReference>
<feature type="binding site" evidence="11">
    <location>
        <position position="342"/>
    </location>
    <ligand>
        <name>Ca(2+)</name>
        <dbReference type="ChEBI" id="CHEBI:29108"/>
        <label>5</label>
    </ligand>
</feature>
<dbReference type="PANTHER" id="PTHR10201">
    <property type="entry name" value="MATRIX METALLOPROTEINASE"/>
    <property type="match status" value="1"/>
</dbReference>
<feature type="binding site" evidence="10">
    <location>
        <position position="235"/>
    </location>
    <ligand>
        <name>Zn(2+)</name>
        <dbReference type="ChEBI" id="CHEBI:29105"/>
        <label>2</label>
        <note>catalytic</note>
    </ligand>
</feature>
<evidence type="ECO:0000256" key="14">
    <source>
        <dbReference type="SAM" id="MobiDB-lite"/>
    </source>
</evidence>
<feature type="binding site" evidence="11">
    <location>
        <position position="386"/>
    </location>
    <ligand>
        <name>Ca(2+)</name>
        <dbReference type="ChEBI" id="CHEBI:29108"/>
        <label>5</label>
    </ligand>
</feature>
<dbReference type="AlphaFoldDB" id="A0A7M7RFV2"/>
<feature type="binding site" evidence="11">
    <location>
        <position position="188"/>
    </location>
    <ligand>
        <name>Zn(2+)</name>
        <dbReference type="ChEBI" id="CHEBI:29105"/>
        <label>1</label>
    </ligand>
</feature>
<keyword evidence="7" id="KW-0482">Metalloprotease</keyword>
<evidence type="ECO:0000256" key="5">
    <source>
        <dbReference type="ARBA" id="ARBA00022801"/>
    </source>
</evidence>
<dbReference type="GO" id="GO:0030198">
    <property type="term" value="P:extracellular matrix organization"/>
    <property type="evidence" value="ECO:0000318"/>
    <property type="project" value="GO_Central"/>
</dbReference>
<keyword evidence="18" id="KW-1185">Reference proteome</keyword>
<dbReference type="KEGG" id="spu:583799"/>
<reference evidence="17" key="2">
    <citation type="submission" date="2021-01" db="UniProtKB">
        <authorList>
            <consortium name="EnsemblMetazoa"/>
        </authorList>
    </citation>
    <scope>IDENTIFICATION</scope>
</reference>
<feature type="binding site" evidence="11">
    <location>
        <position position="207"/>
    </location>
    <ligand>
        <name>Ca(2+)</name>
        <dbReference type="ChEBI" id="CHEBI:29108"/>
        <label>1</label>
    </ligand>
</feature>
<keyword evidence="3 10" id="KW-0479">Metal-binding</keyword>
<feature type="binding site" evidence="11">
    <location>
        <position position="171"/>
    </location>
    <ligand>
        <name>Zn(2+)</name>
        <dbReference type="ChEBI" id="CHEBI:29105"/>
        <label>1</label>
    </ligand>
</feature>
<dbReference type="OrthoDB" id="406838at2759"/>
<dbReference type="Proteomes" id="UP000007110">
    <property type="component" value="Unassembled WGS sequence"/>
</dbReference>
<dbReference type="GO" id="GO:0005615">
    <property type="term" value="C:extracellular space"/>
    <property type="evidence" value="ECO:0000318"/>
    <property type="project" value="GO_Central"/>
</dbReference>
<dbReference type="SUPFAM" id="SSF50923">
    <property type="entry name" value="Hemopexin-like domain"/>
    <property type="match status" value="1"/>
</dbReference>